<protein>
    <submittedName>
        <fullName evidence="2">MamL-1 domain-containing protein</fullName>
    </submittedName>
</protein>
<evidence type="ECO:0000313" key="2">
    <source>
        <dbReference type="WBParaSite" id="GPLIN_000304200"/>
    </source>
</evidence>
<reference evidence="1" key="1">
    <citation type="submission" date="2013-12" db="EMBL/GenBank/DDBJ databases">
        <authorList>
            <person name="Aslett M."/>
        </authorList>
    </citation>
    <scope>NUCLEOTIDE SEQUENCE [LARGE SCALE GENOMIC DNA]</scope>
    <source>
        <strain evidence="1">Lindley</strain>
    </source>
</reference>
<sequence>MSSSWNHLFGGMMSQVGFNPAGIACPPNAQIVSAHHQNLEDQQQQQFLNDPTLEAKHKCLNRGDMAKSDSLAVRMKRLQSTVNDADVQP</sequence>
<dbReference type="Proteomes" id="UP000050741">
    <property type="component" value="Unassembled WGS sequence"/>
</dbReference>
<accession>A0A183BR06</accession>
<name>A0A183BR06_GLOPA</name>
<dbReference type="AlphaFoldDB" id="A0A183BR06"/>
<evidence type="ECO:0000313" key="1">
    <source>
        <dbReference type="Proteomes" id="UP000050741"/>
    </source>
</evidence>
<organism evidence="1 2">
    <name type="scientific">Globodera pallida</name>
    <name type="common">Potato cyst nematode worm</name>
    <name type="synonym">Heterodera pallida</name>
    <dbReference type="NCBI Taxonomy" id="36090"/>
    <lineage>
        <taxon>Eukaryota</taxon>
        <taxon>Metazoa</taxon>
        <taxon>Ecdysozoa</taxon>
        <taxon>Nematoda</taxon>
        <taxon>Chromadorea</taxon>
        <taxon>Rhabditida</taxon>
        <taxon>Tylenchina</taxon>
        <taxon>Tylenchomorpha</taxon>
        <taxon>Tylenchoidea</taxon>
        <taxon>Heteroderidae</taxon>
        <taxon>Heteroderinae</taxon>
        <taxon>Globodera</taxon>
    </lineage>
</organism>
<proteinExistence type="predicted"/>
<dbReference type="WBParaSite" id="GPLIN_000304200">
    <property type="protein sequence ID" value="GPLIN_000304200"/>
    <property type="gene ID" value="GPLIN_000304200"/>
</dbReference>
<reference evidence="2" key="3">
    <citation type="submission" date="2016-06" db="UniProtKB">
        <authorList>
            <consortium name="WormBaseParasite"/>
        </authorList>
    </citation>
    <scope>IDENTIFICATION</scope>
</reference>
<keyword evidence="1" id="KW-1185">Reference proteome</keyword>
<reference evidence="1" key="2">
    <citation type="submission" date="2014-05" db="EMBL/GenBank/DDBJ databases">
        <title>The genome and life-stage specific transcriptomes of Globodera pallida elucidate key aspects of plant parasitism by a cyst nematode.</title>
        <authorList>
            <person name="Cotton J.A."/>
            <person name="Lilley C.J."/>
            <person name="Jones L.M."/>
            <person name="Kikuchi T."/>
            <person name="Reid A.J."/>
            <person name="Thorpe P."/>
            <person name="Tsai I.J."/>
            <person name="Beasley H."/>
            <person name="Blok V."/>
            <person name="Cock P.J.A."/>
            <person name="Van den Akker S.E."/>
            <person name="Holroyd N."/>
            <person name="Hunt M."/>
            <person name="Mantelin S."/>
            <person name="Naghra H."/>
            <person name="Pain A."/>
            <person name="Palomares-Rius J.E."/>
            <person name="Zarowiecki M."/>
            <person name="Berriman M."/>
            <person name="Jones J.T."/>
            <person name="Urwin P.E."/>
        </authorList>
    </citation>
    <scope>NUCLEOTIDE SEQUENCE [LARGE SCALE GENOMIC DNA]</scope>
    <source>
        <strain evidence="1">Lindley</strain>
    </source>
</reference>